<evidence type="ECO:0000313" key="1">
    <source>
        <dbReference type="EMBL" id="RAH52663.1"/>
    </source>
</evidence>
<reference evidence="1 2" key="1">
    <citation type="submission" date="2018-02" db="EMBL/GenBank/DDBJ databases">
        <title>The genomes of Aspergillus section Nigri reveals drivers in fungal speciation.</title>
        <authorList>
            <consortium name="DOE Joint Genome Institute"/>
            <person name="Vesth T.C."/>
            <person name="Nybo J."/>
            <person name="Theobald S."/>
            <person name="Brandl J."/>
            <person name="Frisvad J.C."/>
            <person name="Nielsen K.F."/>
            <person name="Lyhne E.K."/>
            <person name="Kogle M.E."/>
            <person name="Kuo A."/>
            <person name="Riley R."/>
            <person name="Clum A."/>
            <person name="Nolan M."/>
            <person name="Lipzen A."/>
            <person name="Salamov A."/>
            <person name="Henrissat B."/>
            <person name="Wiebenga A."/>
            <person name="De vries R.P."/>
            <person name="Grigoriev I.V."/>
            <person name="Mortensen U.H."/>
            <person name="Andersen M.R."/>
            <person name="Baker S.E."/>
        </authorList>
    </citation>
    <scope>NUCLEOTIDE SEQUENCE [LARGE SCALE GENOMIC DNA]</scope>
    <source>
        <strain evidence="1 2">CBS 112811</strain>
    </source>
</reference>
<dbReference type="GeneID" id="37164532"/>
<name>A0A8G1QRT3_9EURO</name>
<organism evidence="1 2">
    <name type="scientific">Aspergillus piperis CBS 112811</name>
    <dbReference type="NCBI Taxonomy" id="1448313"/>
    <lineage>
        <taxon>Eukaryota</taxon>
        <taxon>Fungi</taxon>
        <taxon>Dikarya</taxon>
        <taxon>Ascomycota</taxon>
        <taxon>Pezizomycotina</taxon>
        <taxon>Eurotiomycetes</taxon>
        <taxon>Eurotiomycetidae</taxon>
        <taxon>Eurotiales</taxon>
        <taxon>Aspergillaceae</taxon>
        <taxon>Aspergillus</taxon>
        <taxon>Aspergillus subgen. Circumdati</taxon>
    </lineage>
</organism>
<protein>
    <submittedName>
        <fullName evidence="1">Uncharacterized protein</fullName>
    </submittedName>
</protein>
<dbReference type="AlphaFoldDB" id="A0A8G1QRT3"/>
<dbReference type="Proteomes" id="UP000249526">
    <property type="component" value="Unassembled WGS sequence"/>
</dbReference>
<sequence>MRHRCDRVGVGAGIGHTDSLSTRQTTVQLIWPTNDNSDQLRSHTLLSISALLGTNQLVQPAIGFSGLAVWRTQTNWWITDRCHAPLFHSMAPALDIVDNCSGHVL</sequence>
<evidence type="ECO:0000313" key="2">
    <source>
        <dbReference type="Proteomes" id="UP000249526"/>
    </source>
</evidence>
<dbReference type="RefSeq" id="XP_025510585.1">
    <property type="nucleotide sequence ID" value="XM_025661130.1"/>
</dbReference>
<dbReference type="EMBL" id="KZ825082">
    <property type="protein sequence ID" value="RAH52663.1"/>
    <property type="molecule type" value="Genomic_DNA"/>
</dbReference>
<gene>
    <name evidence="1" type="ORF">BO85DRAFT_453789</name>
</gene>
<proteinExistence type="predicted"/>
<keyword evidence="2" id="KW-1185">Reference proteome</keyword>
<accession>A0A8G1QRT3</accession>